<dbReference type="Pfam" id="PF06475">
    <property type="entry name" value="Glycolipid_bind"/>
    <property type="match status" value="1"/>
</dbReference>
<name>A0A7V7PMJ5_9HYPH</name>
<proteinExistence type="predicted"/>
<keyword evidence="2" id="KW-1185">Reference proteome</keyword>
<evidence type="ECO:0000313" key="2">
    <source>
        <dbReference type="Proteomes" id="UP000432089"/>
    </source>
</evidence>
<protein>
    <submittedName>
        <fullName evidence="1">Transcriptional regulator</fullName>
    </submittedName>
</protein>
<evidence type="ECO:0000313" key="1">
    <source>
        <dbReference type="EMBL" id="KAB0678122.1"/>
    </source>
</evidence>
<dbReference type="SUPFAM" id="SSF159275">
    <property type="entry name" value="PA1994-like"/>
    <property type="match status" value="1"/>
</dbReference>
<gene>
    <name evidence="1" type="ORF">F6X38_16330</name>
</gene>
<dbReference type="InterPro" id="IPR009467">
    <property type="entry name" value="Glycolipid-bd_prot_put"/>
</dbReference>
<comment type="caution">
    <text evidence="1">The sequence shown here is derived from an EMBL/GenBank/DDBJ whole genome shotgun (WGS) entry which is preliminary data.</text>
</comment>
<dbReference type="RefSeq" id="WP_150971699.1">
    <property type="nucleotide sequence ID" value="NZ_VZDO01000014.1"/>
</dbReference>
<dbReference type="AlphaFoldDB" id="A0A7V7PMJ5"/>
<dbReference type="EMBL" id="VZDO01000014">
    <property type="protein sequence ID" value="KAB0678122.1"/>
    <property type="molecule type" value="Genomic_DNA"/>
</dbReference>
<reference evidence="1 2" key="1">
    <citation type="submission" date="2019-09" db="EMBL/GenBank/DDBJ databases">
        <title>YIM 132180 draft genome.</title>
        <authorList>
            <person name="Zhang K."/>
        </authorList>
    </citation>
    <scope>NUCLEOTIDE SEQUENCE [LARGE SCALE GENOMIC DNA]</scope>
    <source>
        <strain evidence="1 2">YIM 132180</strain>
    </source>
</reference>
<dbReference type="Proteomes" id="UP000432089">
    <property type="component" value="Unassembled WGS sequence"/>
</dbReference>
<accession>A0A7V7PMJ5</accession>
<organism evidence="1 2">
    <name type="scientific">Plantimonas leprariae</name>
    <dbReference type="NCBI Taxonomy" id="2615207"/>
    <lineage>
        <taxon>Bacteria</taxon>
        <taxon>Pseudomonadati</taxon>
        <taxon>Pseudomonadota</taxon>
        <taxon>Alphaproteobacteria</taxon>
        <taxon>Hyphomicrobiales</taxon>
        <taxon>Aurantimonadaceae</taxon>
        <taxon>Plantimonas</taxon>
    </lineage>
</organism>
<sequence length="188" mass="20994">MFRPLVRRTVRWRPAEGEGLEHLTVEALGDGRIEARSVVVGERGGSPYGASYRIRCDAGWRVAGFEVGDATGRRLAMTSPEPGRWQDAEGRARAEFDGCIDIDLSATPFTNTLPIRRLELTEAQGAIELAMLYVPFDTLEPIRDAQRYSAIEDGRLCRYEASDRSFVAELPLDADGLVTDYPTLFRRL</sequence>